<organism evidence="2">
    <name type="scientific">Populus alba</name>
    <name type="common">White poplar</name>
    <dbReference type="NCBI Taxonomy" id="43335"/>
    <lineage>
        <taxon>Eukaryota</taxon>
        <taxon>Viridiplantae</taxon>
        <taxon>Streptophyta</taxon>
        <taxon>Embryophyta</taxon>
        <taxon>Tracheophyta</taxon>
        <taxon>Spermatophyta</taxon>
        <taxon>Magnoliopsida</taxon>
        <taxon>eudicotyledons</taxon>
        <taxon>Gunneridae</taxon>
        <taxon>Pentapetalae</taxon>
        <taxon>rosids</taxon>
        <taxon>fabids</taxon>
        <taxon>Malpighiales</taxon>
        <taxon>Salicaceae</taxon>
        <taxon>Saliceae</taxon>
        <taxon>Populus</taxon>
    </lineage>
</organism>
<evidence type="ECO:0000256" key="1">
    <source>
        <dbReference type="SAM" id="MobiDB-lite"/>
    </source>
</evidence>
<sequence>MVDDTEASLGRFAFALSRYVTAGIRSRWWNRTVRLWKMGAARSKSWLLGHGIRWPSCIYKSSSGNKDQNRGGREQKRSKRTTSRAINRNRKEEDDRTRKAETEERKQCWWNSPSTPPSSFAKQLIPRTEDEGEKRERPGERGLIDKKPGGRRHRPARANSSPSPRSCTTPAALPHREHPSVLH</sequence>
<feature type="compositionally biased region" description="Low complexity" evidence="1">
    <location>
        <begin position="157"/>
        <end position="166"/>
    </location>
</feature>
<dbReference type="AlphaFoldDB" id="A0A4V6A5N9"/>
<proteinExistence type="predicted"/>
<comment type="caution">
    <text evidence="2">The sequence shown here is derived from an EMBL/GenBank/DDBJ whole genome shotgun (WGS) entry which is preliminary data.</text>
</comment>
<accession>A0A4V6A5N9</accession>
<feature type="compositionally biased region" description="Basic and acidic residues" evidence="1">
    <location>
        <begin position="127"/>
        <end position="148"/>
    </location>
</feature>
<feature type="region of interest" description="Disordered" evidence="1">
    <location>
        <begin position="59"/>
        <end position="183"/>
    </location>
</feature>
<feature type="compositionally biased region" description="Polar residues" evidence="1">
    <location>
        <begin position="109"/>
        <end position="121"/>
    </location>
</feature>
<evidence type="ECO:0000313" key="2">
    <source>
        <dbReference type="EMBL" id="TKR91585.1"/>
    </source>
</evidence>
<feature type="compositionally biased region" description="Basic and acidic residues" evidence="1">
    <location>
        <begin position="174"/>
        <end position="183"/>
    </location>
</feature>
<dbReference type="EMBL" id="RCHU01000762">
    <property type="protein sequence ID" value="TKR91585.1"/>
    <property type="molecule type" value="Genomic_DNA"/>
</dbReference>
<gene>
    <name evidence="2" type="ORF">D5086_0000221910</name>
</gene>
<reference evidence="2" key="1">
    <citation type="submission" date="2018-10" db="EMBL/GenBank/DDBJ databases">
        <title>Population genomic analysis revealed the cold adaptation of white poplar.</title>
        <authorList>
            <person name="Liu Y.-J."/>
        </authorList>
    </citation>
    <scope>NUCLEOTIDE SEQUENCE [LARGE SCALE GENOMIC DNA]</scope>
    <source>
        <strain evidence="2">PAL-ZL1</strain>
    </source>
</reference>
<name>A0A4V6A5N9_POPAL</name>
<protein>
    <submittedName>
        <fullName evidence="2">Uncharacterized protein</fullName>
    </submittedName>
</protein>
<feature type="compositionally biased region" description="Basic and acidic residues" evidence="1">
    <location>
        <begin position="89"/>
        <end position="107"/>
    </location>
</feature>